<keyword evidence="2" id="KW-0812">Transmembrane</keyword>
<accession>A0A7S3E8I9</accession>
<feature type="transmembrane region" description="Helical" evidence="2">
    <location>
        <begin position="86"/>
        <end position="103"/>
    </location>
</feature>
<dbReference type="PROSITE" id="PS51387">
    <property type="entry name" value="FAD_PCMH"/>
    <property type="match status" value="1"/>
</dbReference>
<dbReference type="GO" id="GO:0071949">
    <property type="term" value="F:FAD binding"/>
    <property type="evidence" value="ECO:0007669"/>
    <property type="project" value="InterPro"/>
</dbReference>
<dbReference type="InterPro" id="IPR036318">
    <property type="entry name" value="FAD-bd_PCMH-like_sf"/>
</dbReference>
<feature type="compositionally biased region" description="Polar residues" evidence="1">
    <location>
        <begin position="42"/>
        <end position="67"/>
    </location>
</feature>
<dbReference type="PANTHER" id="PTHR43762:SF1">
    <property type="entry name" value="D-ARABINONO-1,4-LACTONE OXIDASE"/>
    <property type="match status" value="1"/>
</dbReference>
<gene>
    <name evidence="4" type="ORF">RMAR00112_LOCUS6168</name>
    <name evidence="5" type="ORF">RMAR00112_LOCUS6200</name>
</gene>
<feature type="compositionally biased region" description="Basic and acidic residues" evidence="1">
    <location>
        <begin position="68"/>
        <end position="77"/>
    </location>
</feature>
<keyword evidence="2" id="KW-1133">Transmembrane helix</keyword>
<name>A0A7S3E8I9_9RHOD</name>
<protein>
    <recommendedName>
        <fullName evidence="3">FAD-binding PCMH-type domain-containing protein</fullName>
    </recommendedName>
</protein>
<evidence type="ECO:0000313" key="4">
    <source>
        <dbReference type="EMBL" id="CAE0038210.1"/>
    </source>
</evidence>
<evidence type="ECO:0000313" key="5">
    <source>
        <dbReference type="EMBL" id="CAE0038242.1"/>
    </source>
</evidence>
<keyword evidence="2" id="KW-0472">Membrane</keyword>
<evidence type="ECO:0000256" key="2">
    <source>
        <dbReference type="SAM" id="Phobius"/>
    </source>
</evidence>
<dbReference type="AlphaFoldDB" id="A0A7S3E8I9"/>
<dbReference type="InterPro" id="IPR006094">
    <property type="entry name" value="Oxid_FAD_bind_N"/>
</dbReference>
<dbReference type="Gene3D" id="3.30.465.10">
    <property type="match status" value="1"/>
</dbReference>
<feature type="domain" description="FAD-binding PCMH-type" evidence="3">
    <location>
        <begin position="136"/>
        <end position="304"/>
    </location>
</feature>
<dbReference type="EMBL" id="HBHW01008192">
    <property type="protein sequence ID" value="CAE0038210.1"/>
    <property type="molecule type" value="Transcribed_RNA"/>
</dbReference>
<evidence type="ECO:0000259" key="3">
    <source>
        <dbReference type="PROSITE" id="PS51387"/>
    </source>
</evidence>
<dbReference type="SUPFAM" id="SSF56176">
    <property type="entry name" value="FAD-binding/transporter-associated domain-like"/>
    <property type="match status" value="1"/>
</dbReference>
<evidence type="ECO:0000256" key="1">
    <source>
        <dbReference type="SAM" id="MobiDB-lite"/>
    </source>
</evidence>
<dbReference type="InterPro" id="IPR016166">
    <property type="entry name" value="FAD-bd_PCMH"/>
</dbReference>
<dbReference type="PANTHER" id="PTHR43762">
    <property type="entry name" value="L-GULONOLACTONE OXIDASE"/>
    <property type="match status" value="1"/>
</dbReference>
<sequence length="644" mass="72417">MYLRSLSARSGLFVRLRCSCDARFGAKRKRYLSGEVARNPPEISSSQGRPGESLQRSTGGSNLSQERVTLRHDDPKPSKVEVDRKIILGIGSGLMIGFGAYLVDRIMFWRYGESFLVRKEDAERVILNTHWKTDGAVISPKQMHVPEDEEDVVDMVRAANSQRIKIRPIGAALSPNFCAMPSQGAANLRKLDKILEIKNNQVTVQAGASLKRLQDELHKHGLTLRTIPSHESATVGGVISTGSHGTTPKVGPIDEEVLGMTLVTSTLGTMHLSTTEKEDLFRFSKVSLGMLGIITEVTLRCYPRRKHEESVIITSRDSLKKNHEKWLADSDSLKYLWYEGSEDVVVIRQKQVSESKGHWVAANEKQALEPLRNLLGMTEADEAEPTFLELRNALIAFGNRRSEEFQKALISAQIAYWKSKEGLSRRGWSDELMKVEDGGAELVSDFCVPVRRVDGSVGADLDFMLEFLQYAQDNNHQYDSPIEQTWSRASSSALSPAFDVDKEALFSWVRVGTVASVSSAEGDLQKGQHRRLIKETATLREQHRVLESLSTVTSEIATRYDALDLFKVTRHRLDAYRIFVADELEKMLMYRKTEDLGKDVTKYARQTTGMAQIMLGTMQPQQALQRHRAYRKQAEDSERANEAQ</sequence>
<reference evidence="5" key="1">
    <citation type="submission" date="2021-01" db="EMBL/GenBank/DDBJ databases">
        <authorList>
            <person name="Corre E."/>
            <person name="Pelletier E."/>
            <person name="Niang G."/>
            <person name="Scheremetjew M."/>
            <person name="Finn R."/>
            <person name="Kale V."/>
            <person name="Holt S."/>
            <person name="Cochrane G."/>
            <person name="Meng A."/>
            <person name="Brown T."/>
            <person name="Cohen L."/>
        </authorList>
    </citation>
    <scope>NUCLEOTIDE SEQUENCE</scope>
    <source>
        <strain evidence="5">CCMP 769</strain>
    </source>
</reference>
<feature type="region of interest" description="Disordered" evidence="1">
    <location>
        <begin position="36"/>
        <end position="77"/>
    </location>
</feature>
<dbReference type="InterPro" id="IPR010031">
    <property type="entry name" value="FAD_lactone_oxidase-like"/>
</dbReference>
<dbReference type="InterPro" id="IPR016169">
    <property type="entry name" value="FAD-bd_PCMH_sub2"/>
</dbReference>
<proteinExistence type="predicted"/>
<organism evidence="5">
    <name type="scientific">Rhodosorus marinus</name>
    <dbReference type="NCBI Taxonomy" id="101924"/>
    <lineage>
        <taxon>Eukaryota</taxon>
        <taxon>Rhodophyta</taxon>
        <taxon>Stylonematophyceae</taxon>
        <taxon>Stylonematales</taxon>
        <taxon>Stylonemataceae</taxon>
        <taxon>Rhodosorus</taxon>
    </lineage>
</organism>
<dbReference type="EMBL" id="HBHW01008226">
    <property type="protein sequence ID" value="CAE0038242.1"/>
    <property type="molecule type" value="Transcribed_RNA"/>
</dbReference>
<dbReference type="Pfam" id="PF01565">
    <property type="entry name" value="FAD_binding_4"/>
    <property type="match status" value="1"/>
</dbReference>
<dbReference type="GO" id="GO:0016899">
    <property type="term" value="F:oxidoreductase activity, acting on the CH-OH group of donors, oxygen as acceptor"/>
    <property type="evidence" value="ECO:0007669"/>
    <property type="project" value="InterPro"/>
</dbReference>